<sequence length="221" mass="25458">MELHFFPGQKLLLALHITGNNQVKVAGRYEAWSGPSTGGTDPRMPEEPTWPGEYIIAKAKVYLTPSWKLSGIKWGTPLQDKPSINDVWYRINSKTWASVKKDHAISRKDIIRLHFELYQIRTVPATWVFNDFGPVVIMWFKDRNNNKQLDGDETLSGQFFHTTPENEAQVSANLPVTFKNSHGCIHLHPKDRNLLFSQGFFNPGTPFTIHSYYERYLEKPL</sequence>
<evidence type="ECO:0000256" key="6">
    <source>
        <dbReference type="ARBA" id="ARBA00023316"/>
    </source>
</evidence>
<accession>A0AAF0C351</accession>
<dbReference type="GO" id="GO:0004180">
    <property type="term" value="F:carboxypeptidase activity"/>
    <property type="evidence" value="ECO:0007669"/>
    <property type="project" value="UniProtKB-ARBA"/>
</dbReference>
<dbReference type="EMBL" id="CP059735">
    <property type="protein sequence ID" value="WDD98603.1"/>
    <property type="molecule type" value="Genomic_DNA"/>
</dbReference>
<evidence type="ECO:0000256" key="5">
    <source>
        <dbReference type="ARBA" id="ARBA00022984"/>
    </source>
</evidence>
<dbReference type="SUPFAM" id="SSF141523">
    <property type="entry name" value="L,D-transpeptidase catalytic domain-like"/>
    <property type="match status" value="1"/>
</dbReference>
<dbReference type="InterPro" id="IPR005490">
    <property type="entry name" value="LD_TPept_cat_dom"/>
</dbReference>
<proteinExistence type="inferred from homology"/>
<keyword evidence="9" id="KW-1185">Reference proteome</keyword>
<keyword evidence="4" id="KW-0133">Cell shape</keyword>
<feature type="domain" description="L,D-TPase catalytic" evidence="7">
    <location>
        <begin position="36"/>
        <end position="197"/>
    </location>
</feature>
<dbReference type="AlphaFoldDB" id="A0AAF0C351"/>
<evidence type="ECO:0000256" key="1">
    <source>
        <dbReference type="ARBA" id="ARBA00004752"/>
    </source>
</evidence>
<reference evidence="8 9" key="2">
    <citation type="journal article" date="2022" name="Mar. Drugs">
        <title>Bioassay-Guided Fractionation Leads to the Detection of Cholic Acid Generated by the Rare Thalassomonas sp.</title>
        <authorList>
            <person name="Pheiffer F."/>
            <person name="Schneider Y.K."/>
            <person name="Hansen E.H."/>
            <person name="Andersen J.H."/>
            <person name="Isaksson J."/>
            <person name="Busche T."/>
            <person name="R C."/>
            <person name="Kalinowski J."/>
            <person name="Zyl L.V."/>
            <person name="Trindade M."/>
        </authorList>
    </citation>
    <scope>NUCLEOTIDE SEQUENCE [LARGE SCALE GENOMIC DNA]</scope>
    <source>
        <strain evidence="8 9">A5K-106</strain>
    </source>
</reference>
<protein>
    <recommendedName>
        <fullName evidence="7">L,D-TPase catalytic domain-containing protein</fullName>
    </recommendedName>
</protein>
<gene>
    <name evidence="8" type="ORF">SG35_025690</name>
</gene>
<dbReference type="RefSeq" id="WP_044833029.1">
    <property type="nucleotide sequence ID" value="NZ_CP059735.1"/>
</dbReference>
<evidence type="ECO:0000313" key="9">
    <source>
        <dbReference type="Proteomes" id="UP000032568"/>
    </source>
</evidence>
<organism evidence="8 9">
    <name type="scientific">Thalassomonas actiniarum</name>
    <dbReference type="NCBI Taxonomy" id="485447"/>
    <lineage>
        <taxon>Bacteria</taxon>
        <taxon>Pseudomonadati</taxon>
        <taxon>Pseudomonadota</taxon>
        <taxon>Gammaproteobacteria</taxon>
        <taxon>Alteromonadales</taxon>
        <taxon>Colwelliaceae</taxon>
        <taxon>Thalassomonas</taxon>
    </lineage>
</organism>
<evidence type="ECO:0000256" key="2">
    <source>
        <dbReference type="ARBA" id="ARBA00005992"/>
    </source>
</evidence>
<keyword evidence="5" id="KW-0573">Peptidoglycan synthesis</keyword>
<dbReference type="GO" id="GO:0016740">
    <property type="term" value="F:transferase activity"/>
    <property type="evidence" value="ECO:0007669"/>
    <property type="project" value="UniProtKB-KW"/>
</dbReference>
<dbReference type="KEGG" id="tact:SG35_025690"/>
<name>A0AAF0C351_9GAMM</name>
<evidence type="ECO:0000256" key="4">
    <source>
        <dbReference type="ARBA" id="ARBA00022960"/>
    </source>
</evidence>
<dbReference type="Proteomes" id="UP000032568">
    <property type="component" value="Chromosome"/>
</dbReference>
<dbReference type="Pfam" id="PF03734">
    <property type="entry name" value="YkuD"/>
    <property type="match status" value="1"/>
</dbReference>
<keyword evidence="3" id="KW-0808">Transferase</keyword>
<evidence type="ECO:0000259" key="7">
    <source>
        <dbReference type="Pfam" id="PF03734"/>
    </source>
</evidence>
<dbReference type="InterPro" id="IPR038063">
    <property type="entry name" value="Transpep_catalytic_dom"/>
</dbReference>
<evidence type="ECO:0000256" key="3">
    <source>
        <dbReference type="ARBA" id="ARBA00022679"/>
    </source>
</evidence>
<dbReference type="GO" id="GO:0008360">
    <property type="term" value="P:regulation of cell shape"/>
    <property type="evidence" value="ECO:0007669"/>
    <property type="project" value="UniProtKB-KW"/>
</dbReference>
<dbReference type="GO" id="GO:0009252">
    <property type="term" value="P:peptidoglycan biosynthetic process"/>
    <property type="evidence" value="ECO:0007669"/>
    <property type="project" value="UniProtKB-KW"/>
</dbReference>
<dbReference type="Gene3D" id="2.40.440.10">
    <property type="entry name" value="L,D-transpeptidase catalytic domain-like"/>
    <property type="match status" value="1"/>
</dbReference>
<comment type="pathway">
    <text evidence="1">Cell wall biogenesis; peptidoglycan biosynthesis.</text>
</comment>
<keyword evidence="6" id="KW-0961">Cell wall biogenesis/degradation</keyword>
<comment type="similarity">
    <text evidence="2">Belongs to the YkuD family.</text>
</comment>
<reference evidence="8 9" key="1">
    <citation type="journal article" date="2015" name="Genome Announc.">
        <title>Draft Genome Sequences of Marine Isolates of Thalassomonas viridans and Thalassomonas actiniarum.</title>
        <authorList>
            <person name="Olonade I."/>
            <person name="van Zyl L.J."/>
            <person name="Trindade M."/>
        </authorList>
    </citation>
    <scope>NUCLEOTIDE SEQUENCE [LARGE SCALE GENOMIC DNA]</scope>
    <source>
        <strain evidence="8 9">A5K-106</strain>
    </source>
</reference>
<dbReference type="GO" id="GO:0071555">
    <property type="term" value="P:cell wall organization"/>
    <property type="evidence" value="ECO:0007669"/>
    <property type="project" value="UniProtKB-KW"/>
</dbReference>
<evidence type="ECO:0000313" key="8">
    <source>
        <dbReference type="EMBL" id="WDD98603.1"/>
    </source>
</evidence>